<protein>
    <recommendedName>
        <fullName evidence="2">LTD domain-containing protein</fullName>
    </recommendedName>
</protein>
<accession>A0A644YEC2</accession>
<comment type="caution">
    <text evidence="1">The sequence shown here is derived from an EMBL/GenBank/DDBJ whole genome shotgun (WGS) entry which is preliminary data.</text>
</comment>
<organism evidence="1">
    <name type="scientific">bioreactor metagenome</name>
    <dbReference type="NCBI Taxonomy" id="1076179"/>
    <lineage>
        <taxon>unclassified sequences</taxon>
        <taxon>metagenomes</taxon>
        <taxon>ecological metagenomes</taxon>
    </lineage>
</organism>
<dbReference type="AlphaFoldDB" id="A0A644YEC2"/>
<evidence type="ECO:0008006" key="2">
    <source>
        <dbReference type="Google" id="ProtNLM"/>
    </source>
</evidence>
<sequence length="412" mass="45706">MIMLKNMKKYTLILALLTFVGISLSCTREEPLPVSSLKVSVNLPENFRTDVKFANKEVVFTSSSNTYRFTTDAQGKITVNSLIPDEYNVTASWEMTGAEYKQLIANQEPVEDRAKILVTAVLNNHKIFSNINVNLNLEKIILRDLLISKIYYTGTKDNANKNYTSDSYVEIYNTSDETVYIDGKYIALTESINTPAYPAKDNPGFIYTRQICKFPGDGNDYPVLPGKSIVIAARSARDHRLSASTSVDLSTADFEVKDADGSGNPDVKALPIISNSLSGIKFFNLLGSGGNGVFIFETTEDILSWPEVYAPGKTSGERFRRVPVDVVIDGVECLKNNVGTGPDINLKRLHFVVDAGYTFVNATSGYTHESVERKVIIRDGVIKLKDSNNSIEDFVISLDPTPRKYDKPELNN</sequence>
<dbReference type="PROSITE" id="PS51257">
    <property type="entry name" value="PROKAR_LIPOPROTEIN"/>
    <property type="match status" value="1"/>
</dbReference>
<gene>
    <name evidence="1" type="ORF">SDC9_73351</name>
</gene>
<name>A0A644YEC2_9ZZZZ</name>
<evidence type="ECO:0000313" key="1">
    <source>
        <dbReference type="EMBL" id="MPM26846.1"/>
    </source>
</evidence>
<dbReference type="InterPro" id="IPR032627">
    <property type="entry name" value="DUF4876"/>
</dbReference>
<reference evidence="1" key="1">
    <citation type="submission" date="2019-08" db="EMBL/GenBank/DDBJ databases">
        <authorList>
            <person name="Kucharzyk K."/>
            <person name="Murdoch R.W."/>
            <person name="Higgins S."/>
            <person name="Loffler F."/>
        </authorList>
    </citation>
    <scope>NUCLEOTIDE SEQUENCE</scope>
</reference>
<dbReference type="EMBL" id="VSSQ01004842">
    <property type="protein sequence ID" value="MPM26846.1"/>
    <property type="molecule type" value="Genomic_DNA"/>
</dbReference>
<proteinExistence type="predicted"/>
<dbReference type="Pfam" id="PF16215">
    <property type="entry name" value="DUF4876"/>
    <property type="match status" value="1"/>
</dbReference>